<accession>A0A2U3MZB0</accession>
<dbReference type="InterPro" id="IPR051332">
    <property type="entry name" value="Fosfomycin_Res_Enzymes"/>
</dbReference>
<dbReference type="GO" id="GO:0004364">
    <property type="term" value="F:glutathione transferase activity"/>
    <property type="evidence" value="ECO:0007669"/>
    <property type="project" value="UniProtKB-EC"/>
</dbReference>
<dbReference type="SUPFAM" id="SSF54593">
    <property type="entry name" value="Glyoxalase/Bleomycin resistance protein/Dihydroxybiphenyl dioxygenase"/>
    <property type="match status" value="1"/>
</dbReference>
<evidence type="ECO:0000313" key="3">
    <source>
        <dbReference type="EMBL" id="SPL70762.1"/>
    </source>
</evidence>
<dbReference type="Pfam" id="PF00903">
    <property type="entry name" value="Glyoxalase"/>
    <property type="match status" value="1"/>
</dbReference>
<dbReference type="PANTHER" id="PTHR36113">
    <property type="entry name" value="LYASE, PUTATIVE-RELATED-RELATED"/>
    <property type="match status" value="1"/>
</dbReference>
<keyword evidence="4" id="KW-1185">Reference proteome</keyword>
<dbReference type="InParanoid" id="A0A2U3MZB0"/>
<dbReference type="Proteomes" id="UP000245974">
    <property type="component" value="Unassembled WGS sequence"/>
</dbReference>
<sequence length="132" mass="15270">MLTGLNHLTLAVSEIKRSFNFYQNILGFQPKAKWDTGAYLSIGQLWLCLSVDNASQKQDYTHYAFTISEAEIDVFKSRLKRNGIIEWKENRSEDRSVYFLDPDGHKLEVHCGDLASRLNACRNQPYQGMVFF</sequence>
<name>A0A2U3MZB0_9GAMM</name>
<dbReference type="EMBL" id="OOGT01000080">
    <property type="protein sequence ID" value="SPL70762.1"/>
    <property type="molecule type" value="Genomic_DNA"/>
</dbReference>
<keyword evidence="1" id="KW-0479">Metal-binding</keyword>
<keyword evidence="3" id="KW-0808">Transferase</keyword>
<gene>
    <name evidence="3" type="primary">fosA</name>
    <name evidence="3" type="ORF">KPC_1940</name>
</gene>
<dbReference type="GO" id="GO:0046872">
    <property type="term" value="F:metal ion binding"/>
    <property type="evidence" value="ECO:0007669"/>
    <property type="project" value="UniProtKB-KW"/>
</dbReference>
<evidence type="ECO:0000259" key="2">
    <source>
        <dbReference type="PROSITE" id="PS51819"/>
    </source>
</evidence>
<protein>
    <submittedName>
        <fullName evidence="3">Glutathione transferase FosA</fullName>
        <ecNumber evidence="3">2.5.1.18</ecNumber>
    </submittedName>
</protein>
<dbReference type="RefSeq" id="WP_121974214.1">
    <property type="nucleotide sequence ID" value="NZ_OOGT01000080.1"/>
</dbReference>
<dbReference type="AlphaFoldDB" id="A0A2U3MZB0"/>
<dbReference type="InterPro" id="IPR004360">
    <property type="entry name" value="Glyas_Fos-R_dOase_dom"/>
</dbReference>
<dbReference type="OrthoDB" id="4265398at2"/>
<dbReference type="Gene3D" id="3.10.180.10">
    <property type="entry name" value="2,3-Dihydroxybiphenyl 1,2-Dioxygenase, domain 1"/>
    <property type="match status" value="1"/>
</dbReference>
<proteinExistence type="predicted"/>
<evidence type="ECO:0000313" key="4">
    <source>
        <dbReference type="Proteomes" id="UP000245974"/>
    </source>
</evidence>
<dbReference type="InterPro" id="IPR029068">
    <property type="entry name" value="Glyas_Bleomycin-R_OHBP_Dase"/>
</dbReference>
<dbReference type="PANTHER" id="PTHR36113:SF6">
    <property type="entry name" value="FOSFOMYCIN RESISTANCE PROTEIN FOSX"/>
    <property type="match status" value="1"/>
</dbReference>
<dbReference type="PROSITE" id="PS51819">
    <property type="entry name" value="VOC"/>
    <property type="match status" value="1"/>
</dbReference>
<dbReference type="NCBIfam" id="NF000496">
    <property type="entry name" value="Fos_GSH"/>
    <property type="match status" value="1"/>
</dbReference>
<evidence type="ECO:0000256" key="1">
    <source>
        <dbReference type="ARBA" id="ARBA00022723"/>
    </source>
</evidence>
<dbReference type="EC" id="2.5.1.18" evidence="3"/>
<reference evidence="4" key="1">
    <citation type="submission" date="2018-03" db="EMBL/GenBank/DDBJ databases">
        <authorList>
            <person name="Blom J."/>
        </authorList>
    </citation>
    <scope>NUCLEOTIDE SEQUENCE [LARGE SCALE GENOMIC DNA]</scope>
    <source>
        <strain evidence="4">KPC-SM-21</strain>
    </source>
</reference>
<organism evidence="3 4">
    <name type="scientific">Acinetobacter stercoris</name>
    <dbReference type="NCBI Taxonomy" id="2126983"/>
    <lineage>
        <taxon>Bacteria</taxon>
        <taxon>Pseudomonadati</taxon>
        <taxon>Pseudomonadota</taxon>
        <taxon>Gammaproteobacteria</taxon>
        <taxon>Moraxellales</taxon>
        <taxon>Moraxellaceae</taxon>
        <taxon>Acinetobacter</taxon>
    </lineage>
</organism>
<dbReference type="CDD" id="cd07244">
    <property type="entry name" value="FosA"/>
    <property type="match status" value="1"/>
</dbReference>
<feature type="domain" description="VOC" evidence="2">
    <location>
        <begin position="4"/>
        <end position="112"/>
    </location>
</feature>
<dbReference type="InterPro" id="IPR037523">
    <property type="entry name" value="VOC_core"/>
</dbReference>